<dbReference type="EC" id="2.4.-.-" evidence="6"/>
<reference evidence="7" key="1">
    <citation type="journal article" date="2019" name="Int. J. Syst. Evol. Microbiol.">
        <title>The Global Catalogue of Microorganisms (GCM) 10K type strain sequencing project: providing services to taxonomists for standard genome sequencing and annotation.</title>
        <authorList>
            <consortium name="The Broad Institute Genomics Platform"/>
            <consortium name="The Broad Institute Genome Sequencing Center for Infectious Disease"/>
            <person name="Wu L."/>
            <person name="Ma J."/>
        </authorList>
    </citation>
    <scope>NUCLEOTIDE SEQUENCE [LARGE SCALE GENOMIC DNA]</scope>
    <source>
        <strain evidence="7">CCUG 61485</strain>
    </source>
</reference>
<organism evidence="6 7">
    <name type="scientific">Namhaeicola litoreus</name>
    <dbReference type="NCBI Taxonomy" id="1052145"/>
    <lineage>
        <taxon>Bacteria</taxon>
        <taxon>Pseudomonadati</taxon>
        <taxon>Bacteroidota</taxon>
        <taxon>Flavobacteriia</taxon>
        <taxon>Flavobacteriales</taxon>
        <taxon>Flavobacteriaceae</taxon>
        <taxon>Namhaeicola</taxon>
    </lineage>
</organism>
<evidence type="ECO:0000313" key="6">
    <source>
        <dbReference type="EMBL" id="MFD1316893.1"/>
    </source>
</evidence>
<evidence type="ECO:0000256" key="4">
    <source>
        <dbReference type="SAM" id="Phobius"/>
    </source>
</evidence>
<feature type="transmembrane region" description="Helical" evidence="4">
    <location>
        <begin position="304"/>
        <end position="320"/>
    </location>
</feature>
<keyword evidence="4" id="KW-0812">Transmembrane</keyword>
<evidence type="ECO:0000256" key="2">
    <source>
        <dbReference type="ARBA" id="ARBA00022676"/>
    </source>
</evidence>
<evidence type="ECO:0000259" key="5">
    <source>
        <dbReference type="Pfam" id="PF00535"/>
    </source>
</evidence>
<name>A0ABW3Y6J8_9FLAO</name>
<dbReference type="RefSeq" id="WP_377180381.1">
    <property type="nucleotide sequence ID" value="NZ_JBHTMY010000004.1"/>
</dbReference>
<dbReference type="InterPro" id="IPR029044">
    <property type="entry name" value="Nucleotide-diphossugar_trans"/>
</dbReference>
<dbReference type="Pfam" id="PF00535">
    <property type="entry name" value="Glycos_transf_2"/>
    <property type="match status" value="1"/>
</dbReference>
<keyword evidence="4" id="KW-1133">Transmembrane helix</keyword>
<dbReference type="Gene3D" id="3.90.550.10">
    <property type="entry name" value="Spore Coat Polysaccharide Biosynthesis Protein SpsA, Chain A"/>
    <property type="match status" value="1"/>
</dbReference>
<keyword evidence="3 6" id="KW-0808">Transferase</keyword>
<keyword evidence="7" id="KW-1185">Reference proteome</keyword>
<feature type="domain" description="Glycosyltransferase 2-like" evidence="5">
    <location>
        <begin position="40"/>
        <end position="178"/>
    </location>
</feature>
<feature type="transmembrane region" description="Helical" evidence="4">
    <location>
        <begin position="6"/>
        <end position="22"/>
    </location>
</feature>
<keyword evidence="4" id="KW-0472">Membrane</keyword>
<protein>
    <submittedName>
        <fullName evidence="6">Glycosyltransferase</fullName>
        <ecNumber evidence="6">2.4.-.-</ecNumber>
    </submittedName>
</protein>
<feature type="transmembrane region" description="Helical" evidence="4">
    <location>
        <begin position="341"/>
        <end position="360"/>
    </location>
</feature>
<evidence type="ECO:0000256" key="3">
    <source>
        <dbReference type="ARBA" id="ARBA00022679"/>
    </source>
</evidence>
<evidence type="ECO:0000313" key="7">
    <source>
        <dbReference type="Proteomes" id="UP001597201"/>
    </source>
</evidence>
<comment type="caution">
    <text evidence="6">The sequence shown here is derived from an EMBL/GenBank/DDBJ whole genome shotgun (WGS) entry which is preliminary data.</text>
</comment>
<accession>A0ABW3Y6J8</accession>
<dbReference type="PANTHER" id="PTHR43630:SF1">
    <property type="entry name" value="POLY-BETA-1,6-N-ACETYL-D-GLUCOSAMINE SYNTHASE"/>
    <property type="match status" value="1"/>
</dbReference>
<dbReference type="InterPro" id="IPR001173">
    <property type="entry name" value="Glyco_trans_2-like"/>
</dbReference>
<dbReference type="Proteomes" id="UP001597201">
    <property type="component" value="Unassembled WGS sequence"/>
</dbReference>
<comment type="similarity">
    <text evidence="1">Belongs to the glycosyltransferase 2 family.</text>
</comment>
<dbReference type="SUPFAM" id="SSF53448">
    <property type="entry name" value="Nucleotide-diphospho-sugar transferases"/>
    <property type="match status" value="1"/>
</dbReference>
<evidence type="ECO:0000256" key="1">
    <source>
        <dbReference type="ARBA" id="ARBA00006739"/>
    </source>
</evidence>
<proteinExistence type="inferred from homology"/>
<dbReference type="PANTHER" id="PTHR43630">
    <property type="entry name" value="POLY-BETA-1,6-N-ACETYL-D-GLUCOSAMINE SYNTHASE"/>
    <property type="match status" value="1"/>
</dbReference>
<sequence length="366" mass="42817">MTVFIVFLLVFFVQLFFFSFFFKKLQSKSSHKLECPPGVSIVVCAKNEANNLPHLLPILASQNYPKYEIVLVNDRSKDGTLSILESFKKAHNKLDRPIKIVDLSNSEITGKKNAIQKGIEVTEFKNLLFTDADCLPHSINWLERMTVDLNLDREIVLGYGPYRKIQKSFLNKLIRFETLMTAIQYFSYAERGIPYMGVGRNLAYHKDVFLSQNGFESHKSILSGDDDLFVSAVANNKNTAICLSKESFVTSEPPETMKTWIRQKRRHITTSVHYQFKHQFLLTLFYVSQLLFWILSFYLLFHHIQVYIVLALVLVRYFFWHAKIKHNAKVLDEDDLIYRSVWLEFCLICFQLYIFIANLFSPSKKW</sequence>
<keyword evidence="2 6" id="KW-0328">Glycosyltransferase</keyword>
<dbReference type="GO" id="GO:0016757">
    <property type="term" value="F:glycosyltransferase activity"/>
    <property type="evidence" value="ECO:0007669"/>
    <property type="project" value="UniProtKB-KW"/>
</dbReference>
<feature type="transmembrane region" description="Helical" evidence="4">
    <location>
        <begin position="280"/>
        <end position="298"/>
    </location>
</feature>
<gene>
    <name evidence="6" type="ORF">ACFQ39_14800</name>
</gene>
<dbReference type="EMBL" id="JBHTMY010000004">
    <property type="protein sequence ID" value="MFD1316893.1"/>
    <property type="molecule type" value="Genomic_DNA"/>
</dbReference>